<keyword evidence="3" id="KW-1185">Reference proteome</keyword>
<reference evidence="2" key="1">
    <citation type="submission" date="2022-03" db="EMBL/GenBank/DDBJ databases">
        <authorList>
            <person name="Alioto T."/>
            <person name="Alioto T."/>
            <person name="Gomez Garrido J."/>
        </authorList>
    </citation>
    <scope>NUCLEOTIDE SEQUENCE</scope>
</reference>
<dbReference type="EMBL" id="OW240915">
    <property type="protein sequence ID" value="CAH2281838.1"/>
    <property type="molecule type" value="Genomic_DNA"/>
</dbReference>
<accession>A0AAD1RV12</accession>
<sequence length="144" mass="16365">MRAPEKCTHLIPSKHRSTARRDDCSHGQDETYRRRYSYNNGMPSGHSRTVSATTVFTPGLADQTGHTRQRKVMEQHQNTGHSGIPIDDRELPHFLRCLLSAILHPRKAKHTPVEGSYRVSKSARAPVAASRNVLLRFQYFCDTL</sequence>
<dbReference type="Proteomes" id="UP001295444">
    <property type="component" value="Chromosome 04"/>
</dbReference>
<protein>
    <submittedName>
        <fullName evidence="2">Uncharacterized protein</fullName>
    </submittedName>
</protein>
<feature type="region of interest" description="Disordered" evidence="1">
    <location>
        <begin position="1"/>
        <end position="30"/>
    </location>
</feature>
<feature type="compositionally biased region" description="Basic and acidic residues" evidence="1">
    <location>
        <begin position="19"/>
        <end position="30"/>
    </location>
</feature>
<proteinExistence type="predicted"/>
<gene>
    <name evidence="2" type="ORF">PECUL_23A007783</name>
</gene>
<evidence type="ECO:0000313" key="3">
    <source>
        <dbReference type="Proteomes" id="UP001295444"/>
    </source>
</evidence>
<evidence type="ECO:0000313" key="2">
    <source>
        <dbReference type="EMBL" id="CAH2281838.1"/>
    </source>
</evidence>
<dbReference type="AlphaFoldDB" id="A0AAD1RV12"/>
<name>A0AAD1RV12_PELCU</name>
<organism evidence="2 3">
    <name type="scientific">Pelobates cultripes</name>
    <name type="common">Western spadefoot toad</name>
    <dbReference type="NCBI Taxonomy" id="61616"/>
    <lineage>
        <taxon>Eukaryota</taxon>
        <taxon>Metazoa</taxon>
        <taxon>Chordata</taxon>
        <taxon>Craniata</taxon>
        <taxon>Vertebrata</taxon>
        <taxon>Euteleostomi</taxon>
        <taxon>Amphibia</taxon>
        <taxon>Batrachia</taxon>
        <taxon>Anura</taxon>
        <taxon>Pelobatoidea</taxon>
        <taxon>Pelobatidae</taxon>
        <taxon>Pelobates</taxon>
    </lineage>
</organism>
<evidence type="ECO:0000256" key="1">
    <source>
        <dbReference type="SAM" id="MobiDB-lite"/>
    </source>
</evidence>